<organism evidence="15 16">
    <name type="scientific">Dictyocaulus viviparus</name>
    <name type="common">Bovine lungworm</name>
    <dbReference type="NCBI Taxonomy" id="29172"/>
    <lineage>
        <taxon>Eukaryota</taxon>
        <taxon>Metazoa</taxon>
        <taxon>Ecdysozoa</taxon>
        <taxon>Nematoda</taxon>
        <taxon>Chromadorea</taxon>
        <taxon>Rhabditida</taxon>
        <taxon>Rhabditina</taxon>
        <taxon>Rhabditomorpha</taxon>
        <taxon>Strongyloidea</taxon>
        <taxon>Metastrongylidae</taxon>
        <taxon>Dictyocaulus</taxon>
    </lineage>
</organism>
<evidence type="ECO:0000256" key="6">
    <source>
        <dbReference type="ARBA" id="ARBA00022741"/>
    </source>
</evidence>
<dbReference type="AlphaFoldDB" id="A0A0D8XCE1"/>
<evidence type="ECO:0000313" key="15">
    <source>
        <dbReference type="EMBL" id="KJH41319.1"/>
    </source>
</evidence>
<keyword evidence="5 15" id="KW-0436">Ligase</keyword>
<dbReference type="GO" id="GO:0005737">
    <property type="term" value="C:cytoplasm"/>
    <property type="evidence" value="ECO:0007669"/>
    <property type="project" value="UniProtKB-SubCell"/>
</dbReference>
<gene>
    <name evidence="15" type="ORF">DICVIV_12708</name>
</gene>
<dbReference type="Gene3D" id="2.40.50.140">
    <property type="entry name" value="Nucleic acid-binding proteins"/>
    <property type="match status" value="1"/>
</dbReference>
<dbReference type="OrthoDB" id="1931232at2759"/>
<dbReference type="EMBL" id="KN716851">
    <property type="protein sequence ID" value="KJH41319.1"/>
    <property type="molecule type" value="Genomic_DNA"/>
</dbReference>
<comment type="similarity">
    <text evidence="2">Belongs to the class-II aminoacyl-tRNA synthetase family.</text>
</comment>
<keyword evidence="16" id="KW-1185">Reference proteome</keyword>
<dbReference type="CDD" id="cd04323">
    <property type="entry name" value="AsnRS_cyto_like_N"/>
    <property type="match status" value="1"/>
</dbReference>
<evidence type="ECO:0000256" key="12">
    <source>
        <dbReference type="ARBA" id="ARBA00047844"/>
    </source>
</evidence>
<dbReference type="InterPro" id="IPR004365">
    <property type="entry name" value="NA-bd_OB_tRNA"/>
</dbReference>
<evidence type="ECO:0000256" key="3">
    <source>
        <dbReference type="ARBA" id="ARBA00012816"/>
    </source>
</evidence>
<keyword evidence="6" id="KW-0547">Nucleotide-binding</keyword>
<dbReference type="Gene3D" id="3.30.930.10">
    <property type="entry name" value="Bira Bifunctional Protein, Domain 2"/>
    <property type="match status" value="1"/>
</dbReference>
<name>A0A0D8XCE1_DICVI</name>
<dbReference type="InterPro" id="IPR004364">
    <property type="entry name" value="Aa-tRNA-synt_II"/>
</dbReference>
<dbReference type="EC" id="6.1.1.22" evidence="3"/>
<dbReference type="GO" id="GO:0003676">
    <property type="term" value="F:nucleic acid binding"/>
    <property type="evidence" value="ECO:0007669"/>
    <property type="project" value="InterPro"/>
</dbReference>
<dbReference type="Pfam" id="PF00152">
    <property type="entry name" value="tRNA-synt_2"/>
    <property type="match status" value="2"/>
</dbReference>
<dbReference type="GO" id="GO:0005524">
    <property type="term" value="F:ATP binding"/>
    <property type="evidence" value="ECO:0007669"/>
    <property type="project" value="UniProtKB-KW"/>
</dbReference>
<dbReference type="PROSITE" id="PS50862">
    <property type="entry name" value="AA_TRNA_LIGASE_II"/>
    <property type="match status" value="1"/>
</dbReference>
<dbReference type="Proteomes" id="UP000053766">
    <property type="component" value="Unassembled WGS sequence"/>
</dbReference>
<evidence type="ECO:0000256" key="5">
    <source>
        <dbReference type="ARBA" id="ARBA00022598"/>
    </source>
</evidence>
<dbReference type="STRING" id="29172.A0A0D8XCE1"/>
<dbReference type="PANTHER" id="PTHR22594:SF16">
    <property type="entry name" value="ASPARAGINE--TRNA LIGASE, CYTOPLASMIC"/>
    <property type="match status" value="1"/>
</dbReference>
<evidence type="ECO:0000256" key="4">
    <source>
        <dbReference type="ARBA" id="ARBA00022490"/>
    </source>
</evidence>
<feature type="domain" description="Aminoacyl-transfer RNA synthetases class-II family profile" evidence="14">
    <location>
        <begin position="246"/>
        <end position="585"/>
    </location>
</feature>
<dbReference type="PRINTS" id="PR01042">
    <property type="entry name" value="TRNASYNTHASP"/>
</dbReference>
<evidence type="ECO:0000256" key="7">
    <source>
        <dbReference type="ARBA" id="ARBA00022840"/>
    </source>
</evidence>
<dbReference type="CDD" id="cd00776">
    <property type="entry name" value="AsxRS_core"/>
    <property type="match status" value="1"/>
</dbReference>
<evidence type="ECO:0000256" key="9">
    <source>
        <dbReference type="ARBA" id="ARBA00023146"/>
    </source>
</evidence>
<dbReference type="SUPFAM" id="SSF55681">
    <property type="entry name" value="Class II aaRS and biotin synthetases"/>
    <property type="match status" value="1"/>
</dbReference>
<comment type="subcellular location">
    <subcellularLocation>
        <location evidence="1">Cytoplasm</location>
    </subcellularLocation>
</comment>
<protein>
    <recommendedName>
        <fullName evidence="11">Asparagine--tRNA ligase, cytoplasmic</fullName>
        <ecNumber evidence="3">6.1.1.22</ecNumber>
    </recommendedName>
    <alternativeName>
        <fullName evidence="10">Asparaginyl-tRNA synthetase</fullName>
    </alternativeName>
</protein>
<dbReference type="Pfam" id="PF20917">
    <property type="entry name" value="AsnRS_N"/>
    <property type="match status" value="1"/>
</dbReference>
<dbReference type="InterPro" id="IPR006195">
    <property type="entry name" value="aa-tRNA-synth_II"/>
</dbReference>
<dbReference type="SUPFAM" id="SSF50249">
    <property type="entry name" value="Nucleic acid-binding proteins"/>
    <property type="match status" value="1"/>
</dbReference>
<keyword evidence="4" id="KW-0963">Cytoplasm</keyword>
<reference evidence="15 16" key="1">
    <citation type="submission" date="2013-11" db="EMBL/GenBank/DDBJ databases">
        <title>Draft genome of the bovine lungworm Dictyocaulus viviparus.</title>
        <authorList>
            <person name="Mitreva M."/>
        </authorList>
    </citation>
    <scope>NUCLEOTIDE SEQUENCE [LARGE SCALE GENOMIC DNA]</scope>
    <source>
        <strain evidence="15 16">HannoverDv2000</strain>
    </source>
</reference>
<dbReference type="Gene3D" id="3.30.1910.20">
    <property type="entry name" value="asparaginyl-tRNA synthetase, N-terminal domain"/>
    <property type="match status" value="1"/>
</dbReference>
<evidence type="ECO:0000256" key="8">
    <source>
        <dbReference type="ARBA" id="ARBA00022917"/>
    </source>
</evidence>
<evidence type="ECO:0000256" key="1">
    <source>
        <dbReference type="ARBA" id="ARBA00004496"/>
    </source>
</evidence>
<evidence type="ECO:0000259" key="14">
    <source>
        <dbReference type="PROSITE" id="PS50862"/>
    </source>
</evidence>
<evidence type="ECO:0000256" key="13">
    <source>
        <dbReference type="SAM" id="Coils"/>
    </source>
</evidence>
<proteinExistence type="inferred from homology"/>
<dbReference type="Pfam" id="PF01336">
    <property type="entry name" value="tRNA_anti-codon"/>
    <property type="match status" value="1"/>
</dbReference>
<dbReference type="PANTHER" id="PTHR22594">
    <property type="entry name" value="ASPARTYL/LYSYL-TRNA SYNTHETASE"/>
    <property type="match status" value="1"/>
</dbReference>
<evidence type="ECO:0000256" key="2">
    <source>
        <dbReference type="ARBA" id="ARBA00008226"/>
    </source>
</evidence>
<keyword evidence="13" id="KW-0175">Coiled coil</keyword>
<evidence type="ECO:0000256" key="10">
    <source>
        <dbReference type="ARBA" id="ARBA00029886"/>
    </source>
</evidence>
<keyword evidence="9" id="KW-0030">Aminoacyl-tRNA synthetase</keyword>
<keyword evidence="7" id="KW-0067">ATP-binding</keyword>
<feature type="coiled-coil region" evidence="13">
    <location>
        <begin position="57"/>
        <end position="87"/>
    </location>
</feature>
<comment type="catalytic activity">
    <reaction evidence="12">
        <text>tRNA(Asn) + L-asparagine + ATP = L-asparaginyl-tRNA(Asn) + AMP + diphosphate + H(+)</text>
        <dbReference type="Rhea" id="RHEA:11180"/>
        <dbReference type="Rhea" id="RHEA-COMP:9659"/>
        <dbReference type="Rhea" id="RHEA-COMP:9674"/>
        <dbReference type="ChEBI" id="CHEBI:15378"/>
        <dbReference type="ChEBI" id="CHEBI:30616"/>
        <dbReference type="ChEBI" id="CHEBI:33019"/>
        <dbReference type="ChEBI" id="CHEBI:58048"/>
        <dbReference type="ChEBI" id="CHEBI:78442"/>
        <dbReference type="ChEBI" id="CHEBI:78515"/>
        <dbReference type="ChEBI" id="CHEBI:456215"/>
        <dbReference type="EC" id="6.1.1.22"/>
    </reaction>
</comment>
<dbReference type="InterPro" id="IPR045864">
    <property type="entry name" value="aa-tRNA-synth_II/BPL/LPL"/>
</dbReference>
<dbReference type="InterPro" id="IPR012340">
    <property type="entry name" value="NA-bd_OB-fold"/>
</dbReference>
<evidence type="ECO:0000313" key="16">
    <source>
        <dbReference type="Proteomes" id="UP000053766"/>
    </source>
</evidence>
<accession>A0A0D8XCE1</accession>
<dbReference type="InterPro" id="IPR002312">
    <property type="entry name" value="Asp/Asn-tRNA-synth_IIb"/>
</dbReference>
<keyword evidence="8" id="KW-0648">Protein biosynthesis</keyword>
<reference evidence="16" key="2">
    <citation type="journal article" date="2016" name="Sci. Rep.">
        <title>Dictyocaulus viviparus genome, variome and transcriptome elucidate lungworm biology and support future intervention.</title>
        <authorList>
            <person name="McNulty S.N."/>
            <person name="Strube C."/>
            <person name="Rosa B.A."/>
            <person name="Martin J.C."/>
            <person name="Tyagi R."/>
            <person name="Choi Y.J."/>
            <person name="Wang Q."/>
            <person name="Hallsworth Pepin K."/>
            <person name="Zhang X."/>
            <person name="Ozersky P."/>
            <person name="Wilson R.K."/>
            <person name="Sternberg P.W."/>
            <person name="Gasser R.B."/>
            <person name="Mitreva M."/>
        </authorList>
    </citation>
    <scope>NUCLEOTIDE SEQUENCE [LARGE SCALE GENOMIC DNA]</scope>
    <source>
        <strain evidence="16">HannoverDv2000</strain>
    </source>
</reference>
<dbReference type="GO" id="GO:0006421">
    <property type="term" value="P:asparaginyl-tRNA aminoacylation"/>
    <property type="evidence" value="ECO:0007669"/>
    <property type="project" value="TreeGrafter"/>
</dbReference>
<dbReference type="InterPro" id="IPR048952">
    <property type="entry name" value="AsnRS_N"/>
</dbReference>
<sequence>MTKFYICPEFGSDCNDGSEEKPLGTLFQAMVLSKNAGEFLIRTLNEDGSKTWEPASKAAIKKNLKRYEAEMKKAEKASARIKEQQSATLIAMEEAKKITFSLDKSLPEARVVKIGECVKYRNCRIHVKAWIHRLRRQGKALMFWVLRDGTGYLQCVLSDVLCMSYDAITLNTESSVEVFGTIRNGVQVPEGKQAPDGHELVADYWRLVGTSPPGGIDNVLNEEAGVDVMLDNRHLVIRGENTSRILRLRAATTRAMREHFYHTGYTEVFPPTLVQTQVEGGSTLFALDYFGEQSYLTQSSQLYLETCITSLGDVYCIAQSYRAEKSRTRRHLAEYSHVEAECPFITFDELMSRIESIVCDTVDRLLSEPVMKEIIDNLNPQFKSPQRPFRRMTYSEAIEWLIEHNILNEHGEKFVHGEDITEAAERKMTDAIGVPILLNKFPATLKSFYMSRCECDNTLTESVDLLVPGRSCSAIEKFGTLFSCLTIPHNCSLYVLNYLPRWTTRLSTEFTLGVGEIVGGSMRIWRENDLRMAFENAGIDPQNYFWYLDQRKYGSVPHGGYGLGLERFICWLANVHHIRDVCLYPRFIGRCAP</sequence>
<dbReference type="GO" id="GO:0004816">
    <property type="term" value="F:asparagine-tRNA ligase activity"/>
    <property type="evidence" value="ECO:0007669"/>
    <property type="project" value="UniProtKB-EC"/>
</dbReference>
<evidence type="ECO:0000256" key="11">
    <source>
        <dbReference type="ARBA" id="ARBA00039867"/>
    </source>
</evidence>